<dbReference type="GeneID" id="116939337"/>
<dbReference type="GO" id="GO:0031672">
    <property type="term" value="C:A band"/>
    <property type="evidence" value="ECO:0007669"/>
    <property type="project" value="UniProtKB-SubCell"/>
</dbReference>
<dbReference type="InterPro" id="IPR024660">
    <property type="entry name" value="UCS_central_dom"/>
</dbReference>
<accession>A0AAJ7SQ78</accession>
<keyword evidence="10 12" id="KW-0802">TPR repeat</keyword>
<dbReference type="SMART" id="SM00185">
    <property type="entry name" value="ARM"/>
    <property type="match status" value="3"/>
</dbReference>
<dbReference type="Gene3D" id="1.25.40.10">
    <property type="entry name" value="Tetratricopeptide repeat domain"/>
    <property type="match status" value="1"/>
</dbReference>
<dbReference type="PANTHER" id="PTHR45994:SF2">
    <property type="entry name" value="PROTEIN UNC-45 HOMOLOG B"/>
    <property type="match status" value="1"/>
</dbReference>
<dbReference type="FunFam" id="1.25.10.10:FF:000043">
    <property type="entry name" value="Unc-45 myosin chaperone B"/>
    <property type="match status" value="1"/>
</dbReference>
<evidence type="ECO:0000256" key="5">
    <source>
        <dbReference type="ARBA" id="ARBA00022473"/>
    </source>
</evidence>
<dbReference type="SMART" id="SM00028">
    <property type="entry name" value="TPR"/>
    <property type="match status" value="3"/>
</dbReference>
<evidence type="ECO:0000259" key="13">
    <source>
        <dbReference type="Pfam" id="PF11701"/>
    </source>
</evidence>
<dbReference type="PROSITE" id="PS50005">
    <property type="entry name" value="TPR"/>
    <property type="match status" value="1"/>
</dbReference>
<organism evidence="14 16">
    <name type="scientific">Petromyzon marinus</name>
    <name type="common">Sea lamprey</name>
    <dbReference type="NCBI Taxonomy" id="7757"/>
    <lineage>
        <taxon>Eukaryota</taxon>
        <taxon>Metazoa</taxon>
        <taxon>Chordata</taxon>
        <taxon>Craniata</taxon>
        <taxon>Vertebrata</taxon>
        <taxon>Cyclostomata</taxon>
        <taxon>Hyperoartia</taxon>
        <taxon>Petromyzontiformes</taxon>
        <taxon>Petromyzontidae</taxon>
        <taxon>Petromyzon</taxon>
    </lineage>
</organism>
<feature type="domain" description="UNC-45/Cro1/She4 central" evidence="13">
    <location>
        <begin position="297"/>
        <end position="487"/>
    </location>
</feature>
<protein>
    <recommendedName>
        <fullName evidence="4">Protein unc-45 homolog B</fullName>
    </recommendedName>
</protein>
<dbReference type="GO" id="GO:0007517">
    <property type="term" value="P:muscle organ development"/>
    <property type="evidence" value="ECO:0007669"/>
    <property type="project" value="UniProtKB-KW"/>
</dbReference>
<dbReference type="InterPro" id="IPR000225">
    <property type="entry name" value="Armadillo"/>
</dbReference>
<keyword evidence="14" id="KW-1185">Reference proteome</keyword>
<keyword evidence="8" id="KW-0677">Repeat</keyword>
<dbReference type="SUPFAM" id="SSF48452">
    <property type="entry name" value="TPR-like"/>
    <property type="match status" value="1"/>
</dbReference>
<evidence type="ECO:0000313" key="15">
    <source>
        <dbReference type="RefSeq" id="XP_032803453.1"/>
    </source>
</evidence>
<dbReference type="CTD" id="146862"/>
<evidence type="ECO:0000256" key="4">
    <source>
        <dbReference type="ARBA" id="ARBA00020768"/>
    </source>
</evidence>
<dbReference type="KEGG" id="pmrn:116939337"/>
<evidence type="ECO:0000256" key="11">
    <source>
        <dbReference type="ARBA" id="ARBA00023186"/>
    </source>
</evidence>
<sequence length="927" mass="103590">MDDPAQLREEGNGFFKAGDFSSAISCYSKAIKVCQTPSDLATLYRNRAACYLKTEKYAEAATDSTKAIDVNQSDIKALFRRCQALEKLGKLDHAYKDVQRCATIQPNNRMFLETLQQLRARIQEKLHEQFSTDRRVEQMFEILFDSSIEKDKKETAAHNLIVLAREEAGAERIFRSNGVALLQRLMESKDVEMLLAAMRTLSELCKEHRARATAIMYQVGLDKLCGLMAQNHEEISLASCNILQTIYTSLTGKDKSEHIKREEAIVKDVSKDLRRMLLKLLDMLIDKKVSIHGRDNCLNLLIKNVPCKTLHDRDNSKTIFLTSYGLPQILTVAGAIPELPDSLPVTDETRLSASVLLHKLYDDLRNDTEREVYDKLCDNFVTGSFSGEDMTKNLHAIQTISGLLAGPYDVGNRVLGQKGVLETIISLAGSESELEQLVATEALVLASAKTSRATFITTNGITLLKDIYKRARNDKIKIRALVGLCKLGSAGGTDYSMRQFAEGSTEKLAKQCRKWLCCPTIDNRTKRWAVEGLAYLTLDADVKDDFVEDEAALKAMFDLARAGDKTIIYSVSSALVNCTNSYDTKERVPELVQLAKYTKQHIPEDHPKDKKDFVAKRVKRLLKAGVVSALVVMIKSDSAILTDTTKEQFARVFLALAEDPNDRGIIISHGGGKGLIPLALEGTKEGKIKAAHALAKLTINANPRIVFHGETIYEVVRPLVSLLNSELDGLPNFEGLMALTNLAGDNEKLRQKIIKEKAMPEIENYMFEEHEQIRLAATQCMCNMVISKEVQEMFLKEGNDRLKMAVLLCGEDEEPLQIAASGMLAMLTSAHKSLCSRVPTVTTQWLEILQRLLLHKNGDVQHRGMVITLNLMLAERDIAQKLMECEVLEILIVLSKDERPERMKITEAARACLTAAMDYGLIKPFSH</sequence>
<dbReference type="GO" id="GO:0030154">
    <property type="term" value="P:cell differentiation"/>
    <property type="evidence" value="ECO:0007669"/>
    <property type="project" value="UniProtKB-KW"/>
</dbReference>
<dbReference type="GO" id="GO:0051879">
    <property type="term" value="F:Hsp90 protein binding"/>
    <property type="evidence" value="ECO:0007669"/>
    <property type="project" value="TreeGrafter"/>
</dbReference>
<dbReference type="GO" id="GO:0030018">
    <property type="term" value="C:Z disc"/>
    <property type="evidence" value="ECO:0007669"/>
    <property type="project" value="UniProtKB-SubCell"/>
</dbReference>
<dbReference type="SUPFAM" id="SSF48371">
    <property type="entry name" value="ARM repeat"/>
    <property type="match status" value="2"/>
</dbReference>
<dbReference type="AlphaFoldDB" id="A0AAJ7SQ78"/>
<dbReference type="PANTHER" id="PTHR45994">
    <property type="entry name" value="FI21225P1"/>
    <property type="match status" value="1"/>
</dbReference>
<evidence type="ECO:0000256" key="1">
    <source>
        <dbReference type="ARBA" id="ARBA00004161"/>
    </source>
</evidence>
<name>A0AAJ7SQ78_PETMA</name>
<evidence type="ECO:0000256" key="9">
    <source>
        <dbReference type="ARBA" id="ARBA00022782"/>
    </source>
</evidence>
<dbReference type="Pfam" id="PF11701">
    <property type="entry name" value="UNC45-central"/>
    <property type="match status" value="1"/>
</dbReference>
<keyword evidence="5" id="KW-0217">Developmental protein</keyword>
<reference evidence="15 16" key="1">
    <citation type="submission" date="2025-04" db="UniProtKB">
        <authorList>
            <consortium name="RefSeq"/>
        </authorList>
    </citation>
    <scope>IDENTIFICATION</scope>
    <source>
        <tissue evidence="15 16">Sperm</tissue>
    </source>
</reference>
<evidence type="ECO:0000256" key="6">
    <source>
        <dbReference type="ARBA" id="ARBA00022490"/>
    </source>
</evidence>
<evidence type="ECO:0000256" key="12">
    <source>
        <dbReference type="PROSITE-ProRule" id="PRU00339"/>
    </source>
</evidence>
<dbReference type="InterPro" id="IPR016024">
    <property type="entry name" value="ARM-type_fold"/>
</dbReference>
<dbReference type="RefSeq" id="XP_032803454.1">
    <property type="nucleotide sequence ID" value="XM_032947563.1"/>
</dbReference>
<gene>
    <name evidence="15 16" type="primary">UNC45B</name>
</gene>
<dbReference type="InterPro" id="IPR011989">
    <property type="entry name" value="ARM-like"/>
</dbReference>
<comment type="subcellular location">
    <subcellularLocation>
        <location evidence="1">Cytoplasm</location>
        <location evidence="1">Myofibril</location>
        <location evidence="1">Sarcomere</location>
        <location evidence="1">A band</location>
    </subcellularLocation>
    <subcellularLocation>
        <location evidence="2">Cytoplasm</location>
        <location evidence="2">Myofibril</location>
        <location evidence="2">Sarcomere</location>
        <location evidence="2">Z line</location>
    </subcellularLocation>
    <subcellularLocation>
        <location evidence="3">Cytoplasm</location>
        <location evidence="3">Perinuclear region</location>
    </subcellularLocation>
</comment>
<evidence type="ECO:0000313" key="14">
    <source>
        <dbReference type="Proteomes" id="UP001318040"/>
    </source>
</evidence>
<dbReference type="InterPro" id="IPR019734">
    <property type="entry name" value="TPR_rpt"/>
</dbReference>
<dbReference type="Proteomes" id="UP001318040">
    <property type="component" value="Chromosome 6"/>
</dbReference>
<keyword evidence="11" id="KW-0143">Chaperone</keyword>
<evidence type="ECO:0000256" key="3">
    <source>
        <dbReference type="ARBA" id="ARBA00004556"/>
    </source>
</evidence>
<dbReference type="RefSeq" id="XP_032803453.1">
    <property type="nucleotide sequence ID" value="XM_032947562.1"/>
</dbReference>
<dbReference type="Gene3D" id="1.25.10.10">
    <property type="entry name" value="Leucine-rich Repeat Variant"/>
    <property type="match status" value="2"/>
</dbReference>
<evidence type="ECO:0000256" key="10">
    <source>
        <dbReference type="ARBA" id="ARBA00022803"/>
    </source>
</evidence>
<evidence type="ECO:0000256" key="8">
    <source>
        <dbReference type="ARBA" id="ARBA00022737"/>
    </source>
</evidence>
<dbReference type="InterPro" id="IPR011990">
    <property type="entry name" value="TPR-like_helical_dom_sf"/>
</dbReference>
<dbReference type="GO" id="GO:0048471">
    <property type="term" value="C:perinuclear region of cytoplasm"/>
    <property type="evidence" value="ECO:0007669"/>
    <property type="project" value="UniProtKB-SubCell"/>
</dbReference>
<evidence type="ECO:0000256" key="2">
    <source>
        <dbReference type="ARBA" id="ARBA00004216"/>
    </source>
</evidence>
<keyword evidence="7" id="KW-0517">Myogenesis</keyword>
<keyword evidence="9" id="KW-0221">Differentiation</keyword>
<dbReference type="FunFam" id="1.25.40.10:FF:000025">
    <property type="entry name" value="Unc-45 myosin chaperone B"/>
    <property type="match status" value="1"/>
</dbReference>
<proteinExistence type="predicted"/>
<keyword evidence="6" id="KW-0963">Cytoplasm</keyword>
<evidence type="ECO:0000313" key="16">
    <source>
        <dbReference type="RefSeq" id="XP_032803454.1"/>
    </source>
</evidence>
<evidence type="ECO:0000256" key="7">
    <source>
        <dbReference type="ARBA" id="ARBA00022541"/>
    </source>
</evidence>
<feature type="repeat" description="TPR" evidence="12">
    <location>
        <begin position="41"/>
        <end position="74"/>
    </location>
</feature>